<keyword evidence="1" id="KW-0808">Transferase</keyword>
<dbReference type="Pfam" id="PF13439">
    <property type="entry name" value="Glyco_transf_4"/>
    <property type="match status" value="1"/>
</dbReference>
<keyword evidence="5" id="KW-1185">Reference proteome</keyword>
<dbReference type="Pfam" id="PF00534">
    <property type="entry name" value="Glycos_transf_1"/>
    <property type="match status" value="1"/>
</dbReference>
<evidence type="ECO:0000313" key="5">
    <source>
        <dbReference type="Proteomes" id="UP001056708"/>
    </source>
</evidence>
<evidence type="ECO:0000259" key="2">
    <source>
        <dbReference type="Pfam" id="PF00534"/>
    </source>
</evidence>
<reference evidence="4" key="1">
    <citation type="submission" date="2022-06" db="EMBL/GenBank/DDBJ databases">
        <title>Genome sequence of Phormidium yuhuli AB48 isolated from an industrial photobioreactor environment.</title>
        <authorList>
            <person name="Qiu Y."/>
            <person name="Noonan A.J.C."/>
            <person name="Dofher K."/>
            <person name="Koch M."/>
            <person name="Kieft B."/>
            <person name="Lin X."/>
            <person name="Ziels R.M."/>
            <person name="Hallam S.J."/>
        </authorList>
    </citation>
    <scope>NUCLEOTIDE SEQUENCE</scope>
    <source>
        <strain evidence="4">AB48</strain>
    </source>
</reference>
<dbReference type="Proteomes" id="UP001056708">
    <property type="component" value="Chromosome"/>
</dbReference>
<evidence type="ECO:0000256" key="1">
    <source>
        <dbReference type="ARBA" id="ARBA00022679"/>
    </source>
</evidence>
<dbReference type="SUPFAM" id="SSF53756">
    <property type="entry name" value="UDP-Glycosyltransferase/glycogen phosphorylase"/>
    <property type="match status" value="1"/>
</dbReference>
<proteinExistence type="predicted"/>
<organism evidence="4 5">
    <name type="scientific">Phormidium yuhuli AB48</name>
    <dbReference type="NCBI Taxonomy" id="2940671"/>
    <lineage>
        <taxon>Bacteria</taxon>
        <taxon>Bacillati</taxon>
        <taxon>Cyanobacteriota</taxon>
        <taxon>Cyanophyceae</taxon>
        <taxon>Oscillatoriophycideae</taxon>
        <taxon>Oscillatoriales</taxon>
        <taxon>Oscillatoriaceae</taxon>
        <taxon>Phormidium</taxon>
        <taxon>Phormidium yuhuli</taxon>
    </lineage>
</organism>
<dbReference type="Gene3D" id="3.40.50.2000">
    <property type="entry name" value="Glycogen Phosphorylase B"/>
    <property type="match status" value="2"/>
</dbReference>
<accession>A0ABY5AQC9</accession>
<gene>
    <name evidence="4" type="ORF">NEA10_16620</name>
</gene>
<evidence type="ECO:0000259" key="3">
    <source>
        <dbReference type="Pfam" id="PF13439"/>
    </source>
</evidence>
<dbReference type="PANTHER" id="PTHR46401">
    <property type="entry name" value="GLYCOSYLTRANSFERASE WBBK-RELATED"/>
    <property type="match status" value="1"/>
</dbReference>
<name>A0ABY5AQC9_9CYAN</name>
<dbReference type="EMBL" id="CP098611">
    <property type="protein sequence ID" value="USR90444.1"/>
    <property type="molecule type" value="Genomic_DNA"/>
</dbReference>
<sequence length="370" mass="42836">MGEMAFDASSFHWSRSDGLNRYIGELLETYQDGDRFCFYTTDSTRVGANASQFQILRPPTLYRNDFKNNLRRLLWHQIGLPLSILKQKQRLFYSPVFEGMLIPVCPQIITIHDILPIRFPEVYPRIKYYFQFILPQLIRASDAIITTSNYTKQEILDHYNCPKTPIHVVYQGYREDIFNLKSDDLEPAHCRPQPPFILCVGETRPYKNLRRLIEAFSRANCPNLELRIVGNLNKCDRPLLDYPKQLGCHERVKFLGFVPDDALADLYRQAIAFAFPSLYEGFGIPPLEAMACGCPVLASNQTAIPEVCGQAALYINPYDVDDIAQGILQLVNNPPLRQQLRERGQQRVQSFRYRQMGDRILDILDQYRLC</sequence>
<protein>
    <submittedName>
        <fullName evidence="4">Glycosyltransferase family 4 protein</fullName>
    </submittedName>
</protein>
<evidence type="ECO:0000313" key="4">
    <source>
        <dbReference type="EMBL" id="USR90444.1"/>
    </source>
</evidence>
<feature type="domain" description="Glycosyltransferase subfamily 4-like N-terminal" evidence="3">
    <location>
        <begin position="62"/>
        <end position="173"/>
    </location>
</feature>
<dbReference type="CDD" id="cd03809">
    <property type="entry name" value="GT4_MtfB-like"/>
    <property type="match status" value="1"/>
</dbReference>
<dbReference type="PANTHER" id="PTHR46401:SF2">
    <property type="entry name" value="GLYCOSYLTRANSFERASE WBBK-RELATED"/>
    <property type="match status" value="1"/>
</dbReference>
<feature type="domain" description="Glycosyl transferase family 1" evidence="2">
    <location>
        <begin position="192"/>
        <end position="347"/>
    </location>
</feature>
<dbReference type="RefSeq" id="WP_252662473.1">
    <property type="nucleotide sequence ID" value="NZ_CP098611.1"/>
</dbReference>
<dbReference type="InterPro" id="IPR001296">
    <property type="entry name" value="Glyco_trans_1"/>
</dbReference>
<dbReference type="InterPro" id="IPR028098">
    <property type="entry name" value="Glyco_trans_4-like_N"/>
</dbReference>